<accession>A0ABU6YUG8</accession>
<protein>
    <submittedName>
        <fullName evidence="2">Uncharacterized protein</fullName>
    </submittedName>
</protein>
<comment type="caution">
    <text evidence="2">The sequence shown here is derived from an EMBL/GenBank/DDBJ whole genome shotgun (WGS) entry which is preliminary data.</text>
</comment>
<reference evidence="2 3" key="1">
    <citation type="journal article" date="2023" name="Plants (Basel)">
        <title>Bridging the Gap: Combining Genomics and Transcriptomics Approaches to Understand Stylosanthes scabra, an Orphan Legume from the Brazilian Caatinga.</title>
        <authorList>
            <person name="Ferreira-Neto J.R.C."/>
            <person name="da Silva M.D."/>
            <person name="Binneck E."/>
            <person name="de Melo N.F."/>
            <person name="da Silva R.H."/>
            <person name="de Melo A.L.T.M."/>
            <person name="Pandolfi V."/>
            <person name="Bustamante F.O."/>
            <person name="Brasileiro-Vidal A.C."/>
            <person name="Benko-Iseppon A.M."/>
        </authorList>
    </citation>
    <scope>NUCLEOTIDE SEQUENCE [LARGE SCALE GENOMIC DNA]</scope>
    <source>
        <tissue evidence="2">Leaves</tissue>
    </source>
</reference>
<gene>
    <name evidence="2" type="ORF">PIB30_092694</name>
</gene>
<dbReference type="Proteomes" id="UP001341840">
    <property type="component" value="Unassembled WGS sequence"/>
</dbReference>
<feature type="non-terminal residue" evidence="2">
    <location>
        <position position="1"/>
    </location>
</feature>
<feature type="region of interest" description="Disordered" evidence="1">
    <location>
        <begin position="34"/>
        <end position="55"/>
    </location>
</feature>
<feature type="compositionally biased region" description="Acidic residues" evidence="1">
    <location>
        <begin position="38"/>
        <end position="55"/>
    </location>
</feature>
<proteinExistence type="predicted"/>
<evidence type="ECO:0000313" key="2">
    <source>
        <dbReference type="EMBL" id="MED6213382.1"/>
    </source>
</evidence>
<keyword evidence="3" id="KW-1185">Reference proteome</keyword>
<name>A0ABU6YUG8_9FABA</name>
<evidence type="ECO:0000256" key="1">
    <source>
        <dbReference type="SAM" id="MobiDB-lite"/>
    </source>
</evidence>
<sequence>GNCRDRQFFEVDPEIERTLTKNRNMVKFQKALHKEGQEEVTEENFSEEFSEEESQEEIFEEEIQDNMDDEANNQRRTLGDFTITTTASCGSSIVRPATDVNNFELKPSLIQLV</sequence>
<dbReference type="EMBL" id="JASCZI010243585">
    <property type="protein sequence ID" value="MED6213382.1"/>
    <property type="molecule type" value="Genomic_DNA"/>
</dbReference>
<evidence type="ECO:0000313" key="3">
    <source>
        <dbReference type="Proteomes" id="UP001341840"/>
    </source>
</evidence>
<organism evidence="2 3">
    <name type="scientific">Stylosanthes scabra</name>
    <dbReference type="NCBI Taxonomy" id="79078"/>
    <lineage>
        <taxon>Eukaryota</taxon>
        <taxon>Viridiplantae</taxon>
        <taxon>Streptophyta</taxon>
        <taxon>Embryophyta</taxon>
        <taxon>Tracheophyta</taxon>
        <taxon>Spermatophyta</taxon>
        <taxon>Magnoliopsida</taxon>
        <taxon>eudicotyledons</taxon>
        <taxon>Gunneridae</taxon>
        <taxon>Pentapetalae</taxon>
        <taxon>rosids</taxon>
        <taxon>fabids</taxon>
        <taxon>Fabales</taxon>
        <taxon>Fabaceae</taxon>
        <taxon>Papilionoideae</taxon>
        <taxon>50 kb inversion clade</taxon>
        <taxon>dalbergioids sensu lato</taxon>
        <taxon>Dalbergieae</taxon>
        <taxon>Pterocarpus clade</taxon>
        <taxon>Stylosanthes</taxon>
    </lineage>
</organism>